<gene>
    <name evidence="1" type="ORF">F2Q68_00038424</name>
    <name evidence="2" type="ORF">F2Q69_00058293</name>
</gene>
<comment type="caution">
    <text evidence="2">The sequence shown here is derived from an EMBL/GenBank/DDBJ whole genome shotgun (WGS) entry which is preliminary data.</text>
</comment>
<organism evidence="2 3">
    <name type="scientific">Brassica cretica</name>
    <name type="common">Mustard</name>
    <dbReference type="NCBI Taxonomy" id="69181"/>
    <lineage>
        <taxon>Eukaryota</taxon>
        <taxon>Viridiplantae</taxon>
        <taxon>Streptophyta</taxon>
        <taxon>Embryophyta</taxon>
        <taxon>Tracheophyta</taxon>
        <taxon>Spermatophyta</taxon>
        <taxon>Magnoliopsida</taxon>
        <taxon>eudicotyledons</taxon>
        <taxon>Gunneridae</taxon>
        <taxon>Pentapetalae</taxon>
        <taxon>rosids</taxon>
        <taxon>malvids</taxon>
        <taxon>Brassicales</taxon>
        <taxon>Brassicaceae</taxon>
        <taxon>Brassiceae</taxon>
        <taxon>Brassica</taxon>
    </lineage>
</organism>
<reference evidence="2" key="1">
    <citation type="submission" date="2019-12" db="EMBL/GenBank/DDBJ databases">
        <title>Genome sequencing and annotation of Brassica cretica.</title>
        <authorList>
            <person name="Studholme D.J."/>
            <person name="Sarris P."/>
        </authorList>
    </citation>
    <scope>NUCLEOTIDE SEQUENCE</scope>
    <source>
        <strain evidence="2">PFS-109/04</strain>
        <tissue evidence="2">Leaf</tissue>
    </source>
</reference>
<name>A0A8S9RGE0_BRACR</name>
<reference evidence="1" key="2">
    <citation type="submission" date="2019-12" db="EMBL/GenBank/DDBJ databases">
        <title>Genome sequencing and annotation of Brassica cretica.</title>
        <authorList>
            <person name="Studholme D.J."/>
            <person name="Sarris P.F."/>
        </authorList>
    </citation>
    <scope>NUCLEOTIDE SEQUENCE</scope>
    <source>
        <strain evidence="1">PFS-001/15</strain>
        <tissue evidence="1">Leaf</tissue>
    </source>
</reference>
<dbReference type="Proteomes" id="UP000712281">
    <property type="component" value="Unassembled WGS sequence"/>
</dbReference>
<dbReference type="EMBL" id="QGKW02000007">
    <property type="protein sequence ID" value="KAF2619594.1"/>
    <property type="molecule type" value="Genomic_DNA"/>
</dbReference>
<dbReference type="EMBL" id="QGKX02000095">
    <property type="protein sequence ID" value="KAF3572118.1"/>
    <property type="molecule type" value="Genomic_DNA"/>
</dbReference>
<dbReference type="Proteomes" id="UP000712600">
    <property type="component" value="Unassembled WGS sequence"/>
</dbReference>
<sequence length="128" mass="15065">MHQNAPDYMESKETVLTIFGCFHIWRNRAPTTNLSKLQRFGDINYSSGNLQLHQHPPEYSESTKTRIAILESKAINSQQLFSHQAWNDFDHYFSNHDVSKKLYYSIKPSKYKAIIPALEYKEPIMERL</sequence>
<evidence type="ECO:0000313" key="3">
    <source>
        <dbReference type="Proteomes" id="UP000712600"/>
    </source>
</evidence>
<evidence type="ECO:0000313" key="1">
    <source>
        <dbReference type="EMBL" id="KAF2619594.1"/>
    </source>
</evidence>
<evidence type="ECO:0000313" key="2">
    <source>
        <dbReference type="EMBL" id="KAF3572118.1"/>
    </source>
</evidence>
<dbReference type="AlphaFoldDB" id="A0A8S9RGE0"/>
<accession>A0A8S9RGE0</accession>
<proteinExistence type="predicted"/>
<protein>
    <submittedName>
        <fullName evidence="2">Uncharacterized protein</fullName>
    </submittedName>
</protein>